<dbReference type="PANTHER" id="PTHR23257:SF963">
    <property type="entry name" value="AT08303P"/>
    <property type="match status" value="1"/>
</dbReference>
<dbReference type="InterPro" id="IPR000719">
    <property type="entry name" value="Prot_kinase_dom"/>
</dbReference>
<evidence type="ECO:0000256" key="10">
    <source>
        <dbReference type="SAM" id="MobiDB-lite"/>
    </source>
</evidence>
<evidence type="ECO:0000313" key="12">
    <source>
        <dbReference type="EMBL" id="RSL39377.1"/>
    </source>
</evidence>
<dbReference type="InterPro" id="IPR011009">
    <property type="entry name" value="Kinase-like_dom_sf"/>
</dbReference>
<dbReference type="InterPro" id="IPR050167">
    <property type="entry name" value="Ser_Thr_protein_kinase"/>
</dbReference>
<comment type="subunit">
    <text evidence="2">Component of the EKC/KEOPS complex composed of at least BUD32, CGI121, GON7, KAE1 and PCC1; the whole complex dimerizes.</text>
</comment>
<evidence type="ECO:0000256" key="1">
    <source>
        <dbReference type="ARBA" id="ARBA00003747"/>
    </source>
</evidence>
<keyword evidence="13" id="KW-1185">Reference proteome</keyword>
<comment type="catalytic activity">
    <reaction evidence="9">
        <text>L-seryl-[protein] + ATP = O-phospho-L-seryl-[protein] + ADP + H(+)</text>
        <dbReference type="Rhea" id="RHEA:17989"/>
        <dbReference type="Rhea" id="RHEA-COMP:9863"/>
        <dbReference type="Rhea" id="RHEA-COMP:11604"/>
        <dbReference type="ChEBI" id="CHEBI:15378"/>
        <dbReference type="ChEBI" id="CHEBI:29999"/>
        <dbReference type="ChEBI" id="CHEBI:30616"/>
        <dbReference type="ChEBI" id="CHEBI:83421"/>
        <dbReference type="ChEBI" id="CHEBI:456216"/>
        <dbReference type="EC" id="2.7.11.1"/>
    </reaction>
</comment>
<evidence type="ECO:0000256" key="8">
    <source>
        <dbReference type="ARBA" id="ARBA00047899"/>
    </source>
</evidence>
<dbReference type="InterPro" id="IPR008266">
    <property type="entry name" value="Tyr_kinase_AS"/>
</dbReference>
<dbReference type="Gene3D" id="1.10.510.10">
    <property type="entry name" value="Transferase(Phosphotransferase) domain 1"/>
    <property type="match status" value="1"/>
</dbReference>
<evidence type="ECO:0000256" key="4">
    <source>
        <dbReference type="ARBA" id="ARBA00013948"/>
    </source>
</evidence>
<evidence type="ECO:0000313" key="13">
    <source>
        <dbReference type="Proteomes" id="UP000287972"/>
    </source>
</evidence>
<dbReference type="SUPFAM" id="SSF56112">
    <property type="entry name" value="Protein kinase-like (PK-like)"/>
    <property type="match status" value="1"/>
</dbReference>
<dbReference type="PROSITE" id="PS00109">
    <property type="entry name" value="PROTEIN_KINASE_TYR"/>
    <property type="match status" value="1"/>
</dbReference>
<dbReference type="GO" id="GO:0005524">
    <property type="term" value="F:ATP binding"/>
    <property type="evidence" value="ECO:0007669"/>
    <property type="project" value="InterPro"/>
</dbReference>
<dbReference type="PANTHER" id="PTHR23257">
    <property type="entry name" value="SERINE-THREONINE PROTEIN KINASE"/>
    <property type="match status" value="1"/>
</dbReference>
<accession>A0A428NF01</accession>
<proteinExistence type="predicted"/>
<dbReference type="GO" id="GO:0005737">
    <property type="term" value="C:cytoplasm"/>
    <property type="evidence" value="ECO:0007669"/>
    <property type="project" value="TreeGrafter"/>
</dbReference>
<sequence>MARASLVTPSSKTLPRPMRHPPCDPSDPIPRLYPPRSAFKILHNQARSSIWVDGKLRSSKCHTCEDAVRQEHHVYEHLGTHPRILRYYGLVQVHPSVYSLRLELAPLGNVRQYIEDHEAPPKHSRIQMALDAAVGLSYIHSCKVRHADLSCRNLFLFDGLRVKIGDLGDSAVEGDGFTPTVYEEARYALPCRGRDLDERPVAKTELFALGSAIYEILAWARPFPELEDEEVEERYSRGQFPCLDSIDIGVTIMNCWKEVYETADEVAAALDIFLRSQDAIANEIQ</sequence>
<evidence type="ECO:0000256" key="6">
    <source>
        <dbReference type="ARBA" id="ARBA00030980"/>
    </source>
</evidence>
<dbReference type="InterPro" id="IPR013087">
    <property type="entry name" value="Znf_C2H2_type"/>
</dbReference>
<dbReference type="Pfam" id="PF00069">
    <property type="entry name" value="Pkinase"/>
    <property type="match status" value="1"/>
</dbReference>
<evidence type="ECO:0000259" key="11">
    <source>
        <dbReference type="PROSITE" id="PS50011"/>
    </source>
</evidence>
<feature type="domain" description="Protein kinase" evidence="11">
    <location>
        <begin position="1"/>
        <end position="285"/>
    </location>
</feature>
<evidence type="ECO:0000256" key="5">
    <source>
        <dbReference type="ARBA" id="ARBA00019973"/>
    </source>
</evidence>
<dbReference type="PROSITE" id="PS00028">
    <property type="entry name" value="ZINC_FINGER_C2H2_1"/>
    <property type="match status" value="1"/>
</dbReference>
<dbReference type="EC" id="2.7.11.1" evidence="3"/>
<comment type="caution">
    <text evidence="12">The sequence shown here is derived from an EMBL/GenBank/DDBJ whole genome shotgun (WGS) entry which is preliminary data.</text>
</comment>
<feature type="region of interest" description="Disordered" evidence="10">
    <location>
        <begin position="1"/>
        <end position="29"/>
    </location>
</feature>
<dbReference type="GO" id="GO:0004674">
    <property type="term" value="F:protein serine/threonine kinase activity"/>
    <property type="evidence" value="ECO:0007669"/>
    <property type="project" value="UniProtKB-EC"/>
</dbReference>
<evidence type="ECO:0000256" key="7">
    <source>
        <dbReference type="ARBA" id="ARBA00033194"/>
    </source>
</evidence>
<gene>
    <name evidence="12" type="ORF">CEP51_016816</name>
</gene>
<protein>
    <recommendedName>
        <fullName evidence="5">EKC/KEOPS complex subunit BUD32</fullName>
        <ecNumber evidence="3">2.7.11.1</ecNumber>
    </recommendedName>
    <alternativeName>
        <fullName evidence="6 7">Atypical Serine/threonine protein kinase BUD32</fullName>
    </alternativeName>
    <alternativeName>
        <fullName evidence="4">EKC/KEOPS complex subunit bud32</fullName>
    </alternativeName>
</protein>
<dbReference type="Proteomes" id="UP000287972">
    <property type="component" value="Unassembled WGS sequence"/>
</dbReference>
<dbReference type="AlphaFoldDB" id="A0A428NF01"/>
<name>A0A428NF01_9HYPO</name>
<reference evidence="12 13" key="1">
    <citation type="submission" date="2017-06" db="EMBL/GenBank/DDBJ databases">
        <title>Comparative genomic analysis of Ambrosia Fusariam Clade fungi.</title>
        <authorList>
            <person name="Stajich J.E."/>
            <person name="Carrillo J."/>
            <person name="Kijimoto T."/>
            <person name="Eskalen A."/>
            <person name="O'Donnell K."/>
            <person name="Kasson M."/>
        </authorList>
    </citation>
    <scope>NUCLEOTIDE SEQUENCE [LARGE SCALE GENOMIC DNA]</scope>
    <source>
        <strain evidence="12 13">NRRL62606</strain>
    </source>
</reference>
<dbReference type="GO" id="GO:0007165">
    <property type="term" value="P:signal transduction"/>
    <property type="evidence" value="ECO:0007669"/>
    <property type="project" value="TreeGrafter"/>
</dbReference>
<evidence type="ECO:0000256" key="9">
    <source>
        <dbReference type="ARBA" id="ARBA00048679"/>
    </source>
</evidence>
<comment type="function">
    <text evidence="1">Component of the EKC/KEOPS complex that is required for the formation of a threonylcarbamoyl group on adenosine at position 37 (t(6)A37) in tRNAs that read codons beginning with adenine. The complex is probably involved in the transfer of the threonylcarbamoyl moiety of threonylcarbamoyl-AMP (TC-AMP) to the N6 group of A37. BUD32 has ATPase activity in the context of the EKC/KEOPS complex and likely plays a supporting role to the catalytic subunit KAE1. The EKC/KEOPS complex also promotes both telomere uncapping and telomere elongation. The complex is required for efficient recruitment of transcriptional coactivators.</text>
</comment>
<evidence type="ECO:0000256" key="2">
    <source>
        <dbReference type="ARBA" id="ARBA00011534"/>
    </source>
</evidence>
<dbReference type="PROSITE" id="PS50011">
    <property type="entry name" value="PROTEIN_KINASE_DOM"/>
    <property type="match status" value="1"/>
</dbReference>
<comment type="catalytic activity">
    <reaction evidence="8">
        <text>L-threonyl-[protein] + ATP = O-phospho-L-threonyl-[protein] + ADP + H(+)</text>
        <dbReference type="Rhea" id="RHEA:46608"/>
        <dbReference type="Rhea" id="RHEA-COMP:11060"/>
        <dbReference type="Rhea" id="RHEA-COMP:11605"/>
        <dbReference type="ChEBI" id="CHEBI:15378"/>
        <dbReference type="ChEBI" id="CHEBI:30013"/>
        <dbReference type="ChEBI" id="CHEBI:30616"/>
        <dbReference type="ChEBI" id="CHEBI:61977"/>
        <dbReference type="ChEBI" id="CHEBI:456216"/>
        <dbReference type="EC" id="2.7.11.1"/>
    </reaction>
</comment>
<organism evidence="12 13">
    <name type="scientific">Fusarium floridanum</name>
    <dbReference type="NCBI Taxonomy" id="1325733"/>
    <lineage>
        <taxon>Eukaryota</taxon>
        <taxon>Fungi</taxon>
        <taxon>Dikarya</taxon>
        <taxon>Ascomycota</taxon>
        <taxon>Pezizomycotina</taxon>
        <taxon>Sordariomycetes</taxon>
        <taxon>Hypocreomycetidae</taxon>
        <taxon>Hypocreales</taxon>
        <taxon>Nectriaceae</taxon>
        <taxon>Fusarium</taxon>
        <taxon>Fusarium solani species complex</taxon>
    </lineage>
</organism>
<evidence type="ECO:0000256" key="3">
    <source>
        <dbReference type="ARBA" id="ARBA00012513"/>
    </source>
</evidence>
<dbReference type="EMBL" id="NKCL01001467">
    <property type="protein sequence ID" value="RSL39377.1"/>
    <property type="molecule type" value="Genomic_DNA"/>
</dbReference>